<sequence>MKEYVTISGEVLLFTGQPNLELLEELSKGAGDVWHSSMDHGFKNIFPELIYQTALFWWFLNDIENVKHAVNWRVNAKAFVVRKSVWEKVKGFDSSYNTVLMQGLDFGYQLLRYQGGVPMYVKGLFALDNNLPLKINVVDRYRFFRKHFAKQHLYYMFFRKGIWYFTEWKGLLKSNNQNRCNEYVKIAPRQLNPIQGNPNVSYVLPTMLRQEFTLQLLHDLEQQTYPPSQVVVVDATPVEKRIQNIYNKDNFSFQLIVKWQETKGSCRARNEAIELCNGDYIIFGDDDICISEDFIEKHIQLLQTYNAEACNGLDIKADHPQQKLSDLFPKLEKLGDTRWFVGCSPTFSNANSCVKKEVIDQLIGNDVNFDGGYGEDSDFGFSILKMGKVLLHNPFSANLHLKPVQGGYRFWGAEAKKKGKLRKTQPWELDIPVKNITPVPSPTITYGLLKHYPENQFVEYTIKHFLLYLIKGKIQHLPFKIFRLPYKILQFKRSVFYAKKLIQLGVRYK</sequence>
<proteinExistence type="predicted"/>
<evidence type="ECO:0000313" key="3">
    <source>
        <dbReference type="Proteomes" id="UP000198034"/>
    </source>
</evidence>
<accession>A0A246GE27</accession>
<dbReference type="InterPro" id="IPR050834">
    <property type="entry name" value="Glycosyltransf_2"/>
</dbReference>
<protein>
    <submittedName>
        <fullName evidence="2">Family 2 glycosyl transferase</fullName>
    </submittedName>
</protein>
<gene>
    <name evidence="2" type="ORF">BWK62_01520</name>
</gene>
<reference evidence="2 3" key="1">
    <citation type="journal article" date="2017" name="Infect. Genet. Evol.">
        <title>Comparative genome analysis of fish pathogen Flavobacterium columnare reveals extensive sequence diversity within the species.</title>
        <authorList>
            <person name="Kayansamruaj P."/>
            <person name="Dong H.T."/>
            <person name="Hirono I."/>
            <person name="Kondo H."/>
            <person name="Senapin S."/>
            <person name="Rodkhum C."/>
        </authorList>
    </citation>
    <scope>NUCLEOTIDE SEQUENCE [LARGE SCALE GENOMIC DNA]</scope>
    <source>
        <strain evidence="2 3">1214</strain>
    </source>
</reference>
<keyword evidence="2" id="KW-0808">Transferase</keyword>
<dbReference type="PANTHER" id="PTHR43685:SF2">
    <property type="entry name" value="GLYCOSYLTRANSFERASE 2-LIKE DOMAIN-CONTAINING PROTEIN"/>
    <property type="match status" value="1"/>
</dbReference>
<feature type="domain" description="Glycosyltransferase 2-like" evidence="1">
    <location>
        <begin position="202"/>
        <end position="325"/>
    </location>
</feature>
<evidence type="ECO:0000313" key="2">
    <source>
        <dbReference type="EMBL" id="OWP79628.1"/>
    </source>
</evidence>
<dbReference type="SUPFAM" id="SSF53448">
    <property type="entry name" value="Nucleotide-diphospho-sugar transferases"/>
    <property type="match status" value="1"/>
</dbReference>
<dbReference type="Pfam" id="PF00535">
    <property type="entry name" value="Glycos_transf_2"/>
    <property type="match status" value="1"/>
</dbReference>
<evidence type="ECO:0000259" key="1">
    <source>
        <dbReference type="Pfam" id="PF00535"/>
    </source>
</evidence>
<comment type="caution">
    <text evidence="2">The sequence shown here is derived from an EMBL/GenBank/DDBJ whole genome shotgun (WGS) entry which is preliminary data.</text>
</comment>
<organism evidence="2 3">
    <name type="scientific">Flavobacterium columnare</name>
    <dbReference type="NCBI Taxonomy" id="996"/>
    <lineage>
        <taxon>Bacteria</taxon>
        <taxon>Pseudomonadati</taxon>
        <taxon>Bacteroidota</taxon>
        <taxon>Flavobacteriia</taxon>
        <taxon>Flavobacteriales</taxon>
        <taxon>Flavobacteriaceae</taxon>
        <taxon>Flavobacterium</taxon>
    </lineage>
</organism>
<dbReference type="InterPro" id="IPR029044">
    <property type="entry name" value="Nucleotide-diphossugar_trans"/>
</dbReference>
<dbReference type="EMBL" id="MTCY01000002">
    <property type="protein sequence ID" value="OWP79628.1"/>
    <property type="molecule type" value="Genomic_DNA"/>
</dbReference>
<dbReference type="AlphaFoldDB" id="A0A246GE27"/>
<dbReference type="GO" id="GO:0016740">
    <property type="term" value="F:transferase activity"/>
    <property type="evidence" value="ECO:0007669"/>
    <property type="project" value="UniProtKB-KW"/>
</dbReference>
<dbReference type="InterPro" id="IPR001173">
    <property type="entry name" value="Glyco_trans_2-like"/>
</dbReference>
<name>A0A246GE27_9FLAO</name>
<dbReference type="PANTHER" id="PTHR43685">
    <property type="entry name" value="GLYCOSYLTRANSFERASE"/>
    <property type="match status" value="1"/>
</dbReference>
<dbReference type="Gene3D" id="3.90.550.10">
    <property type="entry name" value="Spore Coat Polysaccharide Biosynthesis Protein SpsA, Chain A"/>
    <property type="match status" value="1"/>
</dbReference>
<dbReference type="Proteomes" id="UP000198034">
    <property type="component" value="Unassembled WGS sequence"/>
</dbReference>